<keyword evidence="6" id="KW-1185">Reference proteome</keyword>
<dbReference type="Proteomes" id="UP001151760">
    <property type="component" value="Unassembled WGS sequence"/>
</dbReference>
<feature type="compositionally biased region" description="Basic and acidic residues" evidence="1">
    <location>
        <begin position="889"/>
        <end position="914"/>
    </location>
</feature>
<dbReference type="Pfam" id="PF22936">
    <property type="entry name" value="Pol_BBD"/>
    <property type="match status" value="1"/>
</dbReference>
<dbReference type="Pfam" id="PF13976">
    <property type="entry name" value="gag_pre-integrs"/>
    <property type="match status" value="1"/>
</dbReference>
<feature type="region of interest" description="Disordered" evidence="1">
    <location>
        <begin position="1"/>
        <end position="25"/>
    </location>
</feature>
<feature type="region of interest" description="Disordered" evidence="1">
    <location>
        <begin position="750"/>
        <end position="1000"/>
    </location>
</feature>
<comment type="caution">
    <text evidence="5">The sequence shown here is derived from an EMBL/GenBank/DDBJ whole genome shotgun (WGS) entry which is preliminary data.</text>
</comment>
<feature type="compositionally biased region" description="Polar residues" evidence="1">
    <location>
        <begin position="814"/>
        <end position="833"/>
    </location>
</feature>
<sequence length="1194" mass="134257">MAGSQDDIPPPPPPSQTPTQQQNPHTVSTIKLHILKKGEYDIWAMKMEHYLAHTDYLIWEDIQNGNGPVSIFTDTEVNTARASGTNNVSTARHNFNRHVVPTNAAMKVNIVKPIVNRVRPANLVLLGEKGKLLLSPQQVVIGDKKDITGKISPNTIVDQDYPHKALKHKGIVDSGCSRHMTGNKAYLAAYQDFNGGPVAFGGSKGYITGKGKIKTGKLDFKDVCFVKELQHFNLFSVSQIYDKKNKVLFTDSECLVLSPEFKLPDDNQVLLSIPTHNNMYSFNLENIVPSGGLDCLIAKATIDESNKWHRRLGHVNFKNLNKLVKGNLDANDAAKLIRSSTASPSGELSFTHLTNTDQDDSEIPALKEIYNNPTDGIFTNASYDDEGAVADFTNLETIVNVSPIPTSRINSIHPSTLILGDPKSAQRRNNHKDFQHCLFACFLSQNEPKKISKELEDESWVDDMQEELLNKKDKRGVVVRNKARLVAQGHRQEEGIDYDEVLDPIARIEAIRIFLAFASYMGFIVNQMDVKSAFLYGKIDEKVYVSQPLGFIDPKYPKKVYKVVKALYGLHQAPRAWQNPSWAFKYPRVYSFSLEAYSDSDYAGTNLTRNPHRRCDSFLAGDIFLGQCKKQTIRLLSTIEEEDGAAKGAANFGKPVTISEASIQSDLRFDDADGIDSLNNQAILDAIKLMGHLDATKKFVMYPRFISIFFSNQLKNVPVPLDHFSIHALSNKVFSFMDKKGKHFSRKVTPLFPNMLVQPTEDEGEGSERPSEPQPTPSPPHPSEAHVEPQSNQSPGPSPTIPIPDPIPEGSGGTLRSQSSTDNDSLKTVQRMNQNKKKVLKTSKRRSVFKQGRKTVKSSKGAPTVPTNTEWDDLDMDIDDTMDYTLAQDEGKTDKVDEKGESTARKQSTDRQDEGTNMPKASTARTKLSTDKVEEGTVEPEPRESTFLAAQTTPTPTLTTFRDDETIAQIDPKDKGKKRIEEDEESNTESKEITKAKKKFDHIAHDEEVARKIQEEWEAEKERKRLNEEEATKTAHPPNQYDFSQARIEADRLSSKINERKIKEMNEGASDPDKKKKLVKEDVSAKVPAKQDVAEQGTKKRKLCHMKMIAIKRKRTTTSMLICDDEHKRVVKIVTFNEVNSGNDQQDWEIVTWRLYEACGVCILEFRDGTVIHMLVERKYPLSKKLLQRMLIFD</sequence>
<dbReference type="InterPro" id="IPR025724">
    <property type="entry name" value="GAG-pre-integrase_dom"/>
</dbReference>
<evidence type="ECO:0000259" key="2">
    <source>
        <dbReference type="Pfam" id="PF07727"/>
    </source>
</evidence>
<feature type="compositionally biased region" description="Pro residues" evidence="1">
    <location>
        <begin position="772"/>
        <end position="782"/>
    </location>
</feature>
<feature type="compositionally biased region" description="Acidic residues" evidence="1">
    <location>
        <begin position="870"/>
        <end position="882"/>
    </location>
</feature>
<feature type="compositionally biased region" description="Low complexity" evidence="1">
    <location>
        <begin position="946"/>
        <end position="960"/>
    </location>
</feature>
<feature type="compositionally biased region" description="Basic residues" evidence="1">
    <location>
        <begin position="834"/>
        <end position="857"/>
    </location>
</feature>
<reference evidence="5" key="2">
    <citation type="submission" date="2022-01" db="EMBL/GenBank/DDBJ databases">
        <authorList>
            <person name="Yamashiro T."/>
            <person name="Shiraishi A."/>
            <person name="Satake H."/>
            <person name="Nakayama K."/>
        </authorList>
    </citation>
    <scope>NUCLEOTIDE SEQUENCE</scope>
</reference>
<evidence type="ECO:0000259" key="3">
    <source>
        <dbReference type="Pfam" id="PF13976"/>
    </source>
</evidence>
<proteinExistence type="predicted"/>
<organism evidence="5 6">
    <name type="scientific">Tanacetum coccineum</name>
    <dbReference type="NCBI Taxonomy" id="301880"/>
    <lineage>
        <taxon>Eukaryota</taxon>
        <taxon>Viridiplantae</taxon>
        <taxon>Streptophyta</taxon>
        <taxon>Embryophyta</taxon>
        <taxon>Tracheophyta</taxon>
        <taxon>Spermatophyta</taxon>
        <taxon>Magnoliopsida</taxon>
        <taxon>eudicotyledons</taxon>
        <taxon>Gunneridae</taxon>
        <taxon>Pentapetalae</taxon>
        <taxon>asterids</taxon>
        <taxon>campanulids</taxon>
        <taxon>Asterales</taxon>
        <taxon>Asteraceae</taxon>
        <taxon>Asteroideae</taxon>
        <taxon>Anthemideae</taxon>
        <taxon>Anthemidinae</taxon>
        <taxon>Tanacetum</taxon>
    </lineage>
</organism>
<evidence type="ECO:0000313" key="5">
    <source>
        <dbReference type="EMBL" id="GJT71332.1"/>
    </source>
</evidence>
<reference evidence="5" key="1">
    <citation type="journal article" date="2022" name="Int. J. Mol. Sci.">
        <title>Draft Genome of Tanacetum Coccineum: Genomic Comparison of Closely Related Tanacetum-Family Plants.</title>
        <authorList>
            <person name="Yamashiro T."/>
            <person name="Shiraishi A."/>
            <person name="Nakayama K."/>
            <person name="Satake H."/>
        </authorList>
    </citation>
    <scope>NUCLEOTIDE SEQUENCE</scope>
</reference>
<feature type="domain" description="Retrovirus-related Pol polyprotein from transposon TNT 1-94-like beta-barrel" evidence="4">
    <location>
        <begin position="171"/>
        <end position="243"/>
    </location>
</feature>
<feature type="compositionally biased region" description="Basic and acidic residues" evidence="1">
    <location>
        <begin position="928"/>
        <end position="944"/>
    </location>
</feature>
<evidence type="ECO:0000259" key="4">
    <source>
        <dbReference type="Pfam" id="PF22936"/>
    </source>
</evidence>
<feature type="compositionally biased region" description="Pro residues" evidence="1">
    <location>
        <begin position="796"/>
        <end position="807"/>
    </location>
</feature>
<name>A0ABQ5G910_9ASTR</name>
<feature type="compositionally biased region" description="Basic and acidic residues" evidence="1">
    <location>
        <begin position="988"/>
        <end position="1000"/>
    </location>
</feature>
<feature type="domain" description="GAG-pre-integrase" evidence="3">
    <location>
        <begin position="278"/>
        <end position="328"/>
    </location>
</feature>
<dbReference type="InterPro" id="IPR013103">
    <property type="entry name" value="RVT_2"/>
</dbReference>
<protein>
    <submittedName>
        <fullName evidence="5">Ribonuclease H-like domain-containing protein</fullName>
    </submittedName>
</protein>
<dbReference type="InterPro" id="IPR054722">
    <property type="entry name" value="PolX-like_BBD"/>
</dbReference>
<evidence type="ECO:0000313" key="6">
    <source>
        <dbReference type="Proteomes" id="UP001151760"/>
    </source>
</evidence>
<feature type="domain" description="Reverse transcriptase Ty1/copia-type" evidence="2">
    <location>
        <begin position="471"/>
        <end position="578"/>
    </location>
</feature>
<accession>A0ABQ5G910</accession>
<gene>
    <name evidence="5" type="ORF">Tco_1030618</name>
</gene>
<evidence type="ECO:0000256" key="1">
    <source>
        <dbReference type="SAM" id="MobiDB-lite"/>
    </source>
</evidence>
<dbReference type="EMBL" id="BQNB010018159">
    <property type="protein sequence ID" value="GJT71332.1"/>
    <property type="molecule type" value="Genomic_DNA"/>
</dbReference>
<dbReference type="Pfam" id="PF07727">
    <property type="entry name" value="RVT_2"/>
    <property type="match status" value="1"/>
</dbReference>